<dbReference type="SMART" id="SM01059">
    <property type="entry name" value="CAT"/>
    <property type="match status" value="1"/>
</dbReference>
<organism evidence="1 2">
    <name type="scientific">Wansuia hejianensis</name>
    <dbReference type="NCBI Taxonomy" id="2763667"/>
    <lineage>
        <taxon>Bacteria</taxon>
        <taxon>Bacillati</taxon>
        <taxon>Bacillota</taxon>
        <taxon>Clostridia</taxon>
        <taxon>Lachnospirales</taxon>
        <taxon>Lachnospiraceae</taxon>
        <taxon>Wansuia</taxon>
    </lineage>
</organism>
<dbReference type="InterPro" id="IPR023213">
    <property type="entry name" value="CAT-like_dom_sf"/>
</dbReference>
<evidence type="ECO:0000313" key="1">
    <source>
        <dbReference type="EMBL" id="QNM08694.1"/>
    </source>
</evidence>
<dbReference type="Gene3D" id="3.30.559.10">
    <property type="entry name" value="Chloramphenicol acetyltransferase-like domain"/>
    <property type="match status" value="1"/>
</dbReference>
<gene>
    <name evidence="1" type="ORF">H9Q79_17960</name>
</gene>
<dbReference type="Proteomes" id="UP000515860">
    <property type="component" value="Chromosome"/>
</dbReference>
<dbReference type="PANTHER" id="PTHR38474">
    <property type="entry name" value="SLR0299 PROTEIN"/>
    <property type="match status" value="1"/>
</dbReference>
<reference evidence="1 2" key="1">
    <citation type="submission" date="2020-08" db="EMBL/GenBank/DDBJ databases">
        <authorList>
            <person name="Liu C."/>
            <person name="Sun Q."/>
        </authorList>
    </citation>
    <scope>NUCLEOTIDE SEQUENCE [LARGE SCALE GENOMIC DNA]</scope>
    <source>
        <strain evidence="1 2">NSJ-29</strain>
    </source>
</reference>
<dbReference type="SUPFAM" id="SSF52777">
    <property type="entry name" value="CoA-dependent acyltransferases"/>
    <property type="match status" value="1"/>
</dbReference>
<keyword evidence="2" id="KW-1185">Reference proteome</keyword>
<dbReference type="InterPro" id="IPR001707">
    <property type="entry name" value="Cmp_AcTrfase"/>
</dbReference>
<name>A0A7G9GD12_9FIRM</name>
<accession>A0A7G9GD12</accession>
<dbReference type="KEGG" id="whj:H9Q79_17960"/>
<dbReference type="EMBL" id="CP060635">
    <property type="protein sequence ID" value="QNM08694.1"/>
    <property type="molecule type" value="Genomic_DNA"/>
</dbReference>
<sequence>MEPNYTMIDIKKWSRGKLFKSYIDNLRIVMSLTVDIDVTKLIEFSKSNNFKFYPSMIWIVSKIVNAHDEFKYSWDSNGNQIKWEYVFPSYTLWNNVSCSPPRQGHALRCALWVYIVKQRYLRILAILHQSQLNKGRPV</sequence>
<evidence type="ECO:0000313" key="2">
    <source>
        <dbReference type="Proteomes" id="UP000515860"/>
    </source>
</evidence>
<dbReference type="PANTHER" id="PTHR38474:SF2">
    <property type="entry name" value="CHLORAMPHENICOL ACETYLTRANSFERASE"/>
    <property type="match status" value="1"/>
</dbReference>
<proteinExistence type="predicted"/>
<protein>
    <submittedName>
        <fullName evidence="1">Uncharacterized protein</fullName>
    </submittedName>
</protein>
<dbReference type="Pfam" id="PF00302">
    <property type="entry name" value="CAT"/>
    <property type="match status" value="1"/>
</dbReference>
<dbReference type="AlphaFoldDB" id="A0A7G9GD12"/>
<dbReference type="GO" id="GO:0008811">
    <property type="term" value="F:chloramphenicol O-acetyltransferase activity"/>
    <property type="evidence" value="ECO:0007669"/>
    <property type="project" value="InterPro"/>
</dbReference>